<protein>
    <recommendedName>
        <fullName evidence="5">SHOCT domain-containing protein</fullName>
    </recommendedName>
</protein>
<name>A0A2G9WTF4_9HYPH</name>
<keyword evidence="1" id="KW-1133">Transmembrane helix</keyword>
<dbReference type="Proteomes" id="UP000231070">
    <property type="component" value="Unassembled WGS sequence"/>
</dbReference>
<feature type="signal peptide" evidence="2">
    <location>
        <begin position="1"/>
        <end position="25"/>
    </location>
</feature>
<gene>
    <name evidence="3" type="ORF">CJ014_19075</name>
</gene>
<accession>A0A2G9WTF4</accession>
<evidence type="ECO:0000256" key="1">
    <source>
        <dbReference type="SAM" id="Phobius"/>
    </source>
</evidence>
<evidence type="ECO:0000313" key="3">
    <source>
        <dbReference type="EMBL" id="PIO97572.1"/>
    </source>
</evidence>
<proteinExistence type="predicted"/>
<comment type="caution">
    <text evidence="3">The sequence shown here is derived from an EMBL/GenBank/DDBJ whole genome shotgun (WGS) entry which is preliminary data.</text>
</comment>
<feature type="chain" id="PRO_5013614412" description="SHOCT domain-containing protein" evidence="2">
    <location>
        <begin position="26"/>
        <end position="105"/>
    </location>
</feature>
<dbReference type="RefSeq" id="WP_100082093.1">
    <property type="nucleotide sequence ID" value="NZ_NQVN01000016.1"/>
</dbReference>
<keyword evidence="1" id="KW-0472">Membrane</keyword>
<keyword evidence="2" id="KW-0732">Signal</keyword>
<dbReference type="EMBL" id="NQVN01000016">
    <property type="protein sequence ID" value="PIO97572.1"/>
    <property type="molecule type" value="Genomic_DNA"/>
</dbReference>
<keyword evidence="4" id="KW-1185">Reference proteome</keyword>
<reference evidence="3 4" key="1">
    <citation type="submission" date="2017-08" db="EMBL/GenBank/DDBJ databases">
        <title>Pleomorphomonas carboxidotrophicus sp. nov., a new mesophilic hydrogenogenic carboxidotroph.</title>
        <authorList>
            <person name="Esquivel-Elizondo S."/>
            <person name="Krajmalnik-Brown R."/>
            <person name="Maldonado J."/>
        </authorList>
    </citation>
    <scope>NUCLEOTIDE SEQUENCE [LARGE SCALE GENOMIC DNA]</scope>
    <source>
        <strain evidence="3 4">SVCO-16</strain>
    </source>
</reference>
<evidence type="ECO:0008006" key="5">
    <source>
        <dbReference type="Google" id="ProtNLM"/>
    </source>
</evidence>
<evidence type="ECO:0000313" key="4">
    <source>
        <dbReference type="Proteomes" id="UP000231070"/>
    </source>
</evidence>
<dbReference type="AlphaFoldDB" id="A0A2G9WTF4"/>
<organism evidence="3 4">
    <name type="scientific">Pleomorphomonas carboxyditropha</name>
    <dbReference type="NCBI Taxonomy" id="2023338"/>
    <lineage>
        <taxon>Bacteria</taxon>
        <taxon>Pseudomonadati</taxon>
        <taxon>Pseudomonadota</taxon>
        <taxon>Alphaproteobacteria</taxon>
        <taxon>Hyphomicrobiales</taxon>
        <taxon>Pleomorphomonadaceae</taxon>
        <taxon>Pleomorphomonas</taxon>
    </lineage>
</organism>
<sequence length="105" mass="11396">MFCRKHLVVAAVLAGAMGTAGAAHAFGLGHGPAGYGPGTFWQHGGPSILWIVLLAIGIFWLVQARTNRGRPSVRDTALEELRRQYASGKIDHEDFLRRKTNLTGE</sequence>
<keyword evidence="1" id="KW-0812">Transmembrane</keyword>
<evidence type="ECO:0000256" key="2">
    <source>
        <dbReference type="SAM" id="SignalP"/>
    </source>
</evidence>
<feature type="transmembrane region" description="Helical" evidence="1">
    <location>
        <begin position="41"/>
        <end position="62"/>
    </location>
</feature>